<evidence type="ECO:0000256" key="1">
    <source>
        <dbReference type="ARBA" id="ARBA00004953"/>
    </source>
</evidence>
<dbReference type="GO" id="GO:0016994">
    <property type="term" value="F:precorrin-6A reductase activity"/>
    <property type="evidence" value="ECO:0007669"/>
    <property type="project" value="InterPro"/>
</dbReference>
<dbReference type="NCBIfam" id="NF005968">
    <property type="entry name" value="PRK08057.1-2"/>
    <property type="match status" value="1"/>
</dbReference>
<dbReference type="PANTHER" id="PTHR36925:SF1">
    <property type="entry name" value="COBALT-PRECORRIN-6A REDUCTASE"/>
    <property type="match status" value="1"/>
</dbReference>
<dbReference type="GO" id="GO:0009236">
    <property type="term" value="P:cobalamin biosynthetic process"/>
    <property type="evidence" value="ECO:0007669"/>
    <property type="project" value="UniProtKB-UniPathway"/>
</dbReference>
<evidence type="ECO:0000313" key="5">
    <source>
        <dbReference type="Proteomes" id="UP000001175"/>
    </source>
</evidence>
<gene>
    <name evidence="4" type="primary">cobK</name>
    <name evidence="4" type="ordered locus">syc1476_d</name>
</gene>
<name>A0A0H3K3N2_SYNP6</name>
<keyword evidence="3" id="KW-0560">Oxidoreductase</keyword>
<keyword evidence="2" id="KW-0169">Cobalamin biosynthesis</keyword>
<proteinExistence type="predicted"/>
<dbReference type="PANTHER" id="PTHR36925">
    <property type="entry name" value="COBALT-PRECORRIN-6A REDUCTASE"/>
    <property type="match status" value="1"/>
</dbReference>
<dbReference type="AlphaFoldDB" id="A0A0H3K3N2"/>
<accession>A0A0H3K3N2</accession>
<dbReference type="NCBIfam" id="TIGR00715">
    <property type="entry name" value="precor6x_red"/>
    <property type="match status" value="1"/>
</dbReference>
<organism evidence="4 5">
    <name type="scientific">Synechococcus sp. (strain ATCC 27144 / PCC 6301 / SAUG 1402/1)</name>
    <name type="common">Anacystis nidulans</name>
    <dbReference type="NCBI Taxonomy" id="269084"/>
    <lineage>
        <taxon>Bacteria</taxon>
        <taxon>Bacillati</taxon>
        <taxon>Cyanobacteriota</taxon>
        <taxon>Cyanophyceae</taxon>
        <taxon>Synechococcales</taxon>
        <taxon>Synechococcaceae</taxon>
        <taxon>Synechococcus</taxon>
    </lineage>
</organism>
<dbReference type="GeneID" id="72428830"/>
<dbReference type="UniPathway" id="UPA00148"/>
<evidence type="ECO:0000256" key="2">
    <source>
        <dbReference type="ARBA" id="ARBA00022573"/>
    </source>
</evidence>
<dbReference type="eggNOG" id="COG2099">
    <property type="taxonomic scope" value="Bacteria"/>
</dbReference>
<dbReference type="Pfam" id="PF02571">
    <property type="entry name" value="CbiJ"/>
    <property type="match status" value="1"/>
</dbReference>
<dbReference type="InterPro" id="IPR003723">
    <property type="entry name" value="Precorrin-6x_reduct"/>
</dbReference>
<dbReference type="PROSITE" id="PS51014">
    <property type="entry name" value="COBK_CBIJ"/>
    <property type="match status" value="1"/>
</dbReference>
<sequence length="246" mass="26543">MPRLLILGGTTEATRLAAALQNWSQLEVQTSLAGRTQQPVLPAGSVRVGGFGGVAGLVDYLKTEGIDLLIDATHPFAAQISQNAAEAAHIAGLPILSLQRPAWTPQAGDRWISVPDLATAAKQLADLGDRIFLTIGRQELAAFAHLRDRWFLMRMIDPPAEDAPLPLGEILLERGPFSVEHERSLLIRFQIDAIVSKNSGGTAIAAKLKAARELGLPIVMIERPPQPQVEQVTTLAAALQWLKLHC</sequence>
<evidence type="ECO:0000256" key="3">
    <source>
        <dbReference type="ARBA" id="ARBA00023002"/>
    </source>
</evidence>
<reference evidence="4 5" key="1">
    <citation type="journal article" date="2007" name="Photosyn. Res.">
        <title>Complete nucleotide sequence of the freshwater unicellular cyanobacterium Synechococcus elongatus PCC 6301 chromosome: gene content and organization.</title>
        <authorList>
            <person name="Sugita C."/>
            <person name="Ogata K."/>
            <person name="Shikata M."/>
            <person name="Jikuya H."/>
            <person name="Takano J."/>
            <person name="Furumichi M."/>
            <person name="Kanehisa M."/>
            <person name="Omata T."/>
            <person name="Sugiura M."/>
            <person name="Sugita M."/>
        </authorList>
    </citation>
    <scope>NUCLEOTIDE SEQUENCE [LARGE SCALE GENOMIC DNA]</scope>
    <source>
        <strain evidence="5">ATCC 27144 / PCC 6301 / SAUG 1402/1</strain>
    </source>
</reference>
<protein>
    <submittedName>
        <fullName evidence="4">Precorrin-6x reductase</fullName>
    </submittedName>
</protein>
<evidence type="ECO:0000313" key="4">
    <source>
        <dbReference type="EMBL" id="BAD79666.1"/>
    </source>
</evidence>
<dbReference type="KEGG" id="syc:syc1476_d"/>
<dbReference type="EMBL" id="AP008231">
    <property type="protein sequence ID" value="BAD79666.1"/>
    <property type="molecule type" value="Genomic_DNA"/>
</dbReference>
<dbReference type="Proteomes" id="UP000001175">
    <property type="component" value="Chromosome"/>
</dbReference>
<dbReference type="RefSeq" id="WP_011243786.1">
    <property type="nucleotide sequence ID" value="NC_006576.1"/>
</dbReference>
<comment type="pathway">
    <text evidence="1">Cofactor biosynthesis; adenosylcobalamin biosynthesis.</text>
</comment>